<dbReference type="InterPro" id="IPR000792">
    <property type="entry name" value="Tscrpt_reg_LuxR_C"/>
</dbReference>
<keyword evidence="4" id="KW-0238">DNA-binding</keyword>
<sequence length="214" mass="23460">MTETIQLVCIVDDDISIRKSLARLFRSAGLAAETFESAKTYLARPKHDGPSCLILDVRMPELTGLDLQQALLDKGLDEQIVFITGNGDIPMCVQAMKAGAVDFLPKPFEENELIAAVERALTRSGGKLHQQATQIAARDRVQKLTPREFQVFEKVIVGKLNKEIAAELGTSIKTVKVQRGRVMEKMGVVSVAELVRMAQYAGIEPSAGPKTKVR</sequence>
<dbReference type="InterPro" id="IPR036388">
    <property type="entry name" value="WH-like_DNA-bd_sf"/>
</dbReference>
<dbReference type="GO" id="GO:0006355">
    <property type="term" value="P:regulation of DNA-templated transcription"/>
    <property type="evidence" value="ECO:0007669"/>
    <property type="project" value="InterPro"/>
</dbReference>
<dbReference type="PROSITE" id="PS50110">
    <property type="entry name" value="RESPONSE_REGULATORY"/>
    <property type="match status" value="1"/>
</dbReference>
<accession>A0A5R8KIN5</accession>
<evidence type="ECO:0000256" key="4">
    <source>
        <dbReference type="ARBA" id="ARBA00023125"/>
    </source>
</evidence>
<feature type="modified residue" description="4-aspartylphosphate" evidence="6">
    <location>
        <position position="56"/>
    </location>
</feature>
<dbReference type="EMBL" id="VAUV01000003">
    <property type="protein sequence ID" value="TLD72101.1"/>
    <property type="molecule type" value="Genomic_DNA"/>
</dbReference>
<evidence type="ECO:0000256" key="3">
    <source>
        <dbReference type="ARBA" id="ARBA00023015"/>
    </source>
</evidence>
<dbReference type="PANTHER" id="PTHR44688:SF16">
    <property type="entry name" value="DNA-BINDING TRANSCRIPTIONAL ACTIVATOR DEVR_DOSR"/>
    <property type="match status" value="1"/>
</dbReference>
<dbReference type="GO" id="GO:0000160">
    <property type="term" value="P:phosphorelay signal transduction system"/>
    <property type="evidence" value="ECO:0007669"/>
    <property type="project" value="UniProtKB-KW"/>
</dbReference>
<dbReference type="SMART" id="SM00421">
    <property type="entry name" value="HTH_LUXR"/>
    <property type="match status" value="1"/>
</dbReference>
<dbReference type="CDD" id="cd17537">
    <property type="entry name" value="REC_FixJ"/>
    <property type="match status" value="1"/>
</dbReference>
<dbReference type="PRINTS" id="PR00038">
    <property type="entry name" value="HTHLUXR"/>
</dbReference>
<protein>
    <submittedName>
        <fullName evidence="9">Response regulator transcription factor</fullName>
    </submittedName>
</protein>
<dbReference type="AlphaFoldDB" id="A0A5R8KIN5"/>
<dbReference type="PROSITE" id="PS50043">
    <property type="entry name" value="HTH_LUXR_2"/>
    <property type="match status" value="1"/>
</dbReference>
<dbReference type="PANTHER" id="PTHR44688">
    <property type="entry name" value="DNA-BINDING TRANSCRIPTIONAL ACTIVATOR DEVR_DOSR"/>
    <property type="match status" value="1"/>
</dbReference>
<evidence type="ECO:0000313" key="9">
    <source>
        <dbReference type="EMBL" id="TLD72101.1"/>
    </source>
</evidence>
<dbReference type="Gene3D" id="1.10.10.10">
    <property type="entry name" value="Winged helix-like DNA-binding domain superfamily/Winged helix DNA-binding domain"/>
    <property type="match status" value="1"/>
</dbReference>
<keyword evidence="1 6" id="KW-0597">Phosphoprotein</keyword>
<dbReference type="FunFam" id="3.40.50.2300:FF:000018">
    <property type="entry name" value="DNA-binding transcriptional regulator NtrC"/>
    <property type="match status" value="1"/>
</dbReference>
<proteinExistence type="predicted"/>
<evidence type="ECO:0000256" key="2">
    <source>
        <dbReference type="ARBA" id="ARBA00023012"/>
    </source>
</evidence>
<evidence type="ECO:0000259" key="8">
    <source>
        <dbReference type="PROSITE" id="PS50110"/>
    </source>
</evidence>
<organism evidence="9 10">
    <name type="scientific">Phragmitibacter flavus</name>
    <dbReference type="NCBI Taxonomy" id="2576071"/>
    <lineage>
        <taxon>Bacteria</taxon>
        <taxon>Pseudomonadati</taxon>
        <taxon>Verrucomicrobiota</taxon>
        <taxon>Verrucomicrobiia</taxon>
        <taxon>Verrucomicrobiales</taxon>
        <taxon>Verrucomicrobiaceae</taxon>
        <taxon>Phragmitibacter</taxon>
    </lineage>
</organism>
<dbReference type="InterPro" id="IPR011006">
    <property type="entry name" value="CheY-like_superfamily"/>
</dbReference>
<keyword evidence="3" id="KW-0805">Transcription regulation</keyword>
<evidence type="ECO:0000313" key="10">
    <source>
        <dbReference type="Proteomes" id="UP000306196"/>
    </source>
</evidence>
<gene>
    <name evidence="9" type="ORF">FEM03_05075</name>
</gene>
<dbReference type="RefSeq" id="WP_138085105.1">
    <property type="nucleotide sequence ID" value="NZ_VAUV01000003.1"/>
</dbReference>
<dbReference type="OrthoDB" id="271936at2"/>
<keyword evidence="10" id="KW-1185">Reference proteome</keyword>
<evidence type="ECO:0000256" key="1">
    <source>
        <dbReference type="ARBA" id="ARBA00022553"/>
    </source>
</evidence>
<dbReference type="InterPro" id="IPR001789">
    <property type="entry name" value="Sig_transdc_resp-reg_receiver"/>
</dbReference>
<dbReference type="CDD" id="cd06170">
    <property type="entry name" value="LuxR_C_like"/>
    <property type="match status" value="1"/>
</dbReference>
<dbReference type="InterPro" id="IPR016032">
    <property type="entry name" value="Sig_transdc_resp-reg_C-effctor"/>
</dbReference>
<dbReference type="Gene3D" id="3.40.50.2300">
    <property type="match status" value="1"/>
</dbReference>
<dbReference type="GO" id="GO:0003677">
    <property type="term" value="F:DNA binding"/>
    <property type="evidence" value="ECO:0007669"/>
    <property type="project" value="UniProtKB-KW"/>
</dbReference>
<dbReference type="Pfam" id="PF00072">
    <property type="entry name" value="Response_reg"/>
    <property type="match status" value="1"/>
</dbReference>
<evidence type="ECO:0000256" key="5">
    <source>
        <dbReference type="ARBA" id="ARBA00023163"/>
    </source>
</evidence>
<dbReference type="SMART" id="SM00448">
    <property type="entry name" value="REC"/>
    <property type="match status" value="1"/>
</dbReference>
<dbReference type="SUPFAM" id="SSF46894">
    <property type="entry name" value="C-terminal effector domain of the bipartite response regulators"/>
    <property type="match status" value="1"/>
</dbReference>
<comment type="caution">
    <text evidence="9">The sequence shown here is derived from an EMBL/GenBank/DDBJ whole genome shotgun (WGS) entry which is preliminary data.</text>
</comment>
<name>A0A5R8KIN5_9BACT</name>
<keyword evidence="2" id="KW-0902">Two-component regulatory system</keyword>
<dbReference type="Pfam" id="PF00196">
    <property type="entry name" value="GerE"/>
    <property type="match status" value="1"/>
</dbReference>
<dbReference type="Proteomes" id="UP000306196">
    <property type="component" value="Unassembled WGS sequence"/>
</dbReference>
<keyword evidence="5" id="KW-0804">Transcription</keyword>
<evidence type="ECO:0000259" key="7">
    <source>
        <dbReference type="PROSITE" id="PS50043"/>
    </source>
</evidence>
<reference evidence="9 10" key="1">
    <citation type="submission" date="2019-05" db="EMBL/GenBank/DDBJ databases">
        <title>Verrucobacter flavum gen. nov., sp. nov. a new member of the family Verrucomicrobiaceae.</title>
        <authorList>
            <person name="Szuroczki S."/>
            <person name="Abbaszade G."/>
            <person name="Szabo A."/>
            <person name="Felfoldi T."/>
            <person name="Schumann P."/>
            <person name="Boka K."/>
            <person name="Keki Z."/>
            <person name="Toumi M."/>
            <person name="Toth E."/>
        </authorList>
    </citation>
    <scope>NUCLEOTIDE SEQUENCE [LARGE SCALE GENOMIC DNA]</scope>
    <source>
        <strain evidence="9 10">MG-N-17</strain>
    </source>
</reference>
<feature type="domain" description="Response regulatory" evidence="8">
    <location>
        <begin position="7"/>
        <end position="121"/>
    </location>
</feature>
<dbReference type="SUPFAM" id="SSF52172">
    <property type="entry name" value="CheY-like"/>
    <property type="match status" value="1"/>
</dbReference>
<evidence type="ECO:0000256" key="6">
    <source>
        <dbReference type="PROSITE-ProRule" id="PRU00169"/>
    </source>
</evidence>
<feature type="domain" description="HTH luxR-type" evidence="7">
    <location>
        <begin position="137"/>
        <end position="202"/>
    </location>
</feature>